<protein>
    <submittedName>
        <fullName evidence="3">YrhB domain-containing protein</fullName>
    </submittedName>
</protein>
<dbReference type="Proteomes" id="UP001181355">
    <property type="component" value="Chromosome"/>
</dbReference>
<organism evidence="3 4">
    <name type="scientific">Undibacterium cyanobacteriorum</name>
    <dbReference type="NCBI Taxonomy" id="3073561"/>
    <lineage>
        <taxon>Bacteria</taxon>
        <taxon>Pseudomonadati</taxon>
        <taxon>Pseudomonadota</taxon>
        <taxon>Betaproteobacteria</taxon>
        <taxon>Burkholderiales</taxon>
        <taxon>Oxalobacteraceae</taxon>
        <taxon>Undibacterium</taxon>
    </lineage>
</organism>
<dbReference type="Pfam" id="PF15567">
    <property type="entry name" value="Imm35"/>
    <property type="match status" value="1"/>
</dbReference>
<keyword evidence="1" id="KW-0812">Transmembrane</keyword>
<keyword evidence="4" id="KW-1185">Reference proteome</keyword>
<proteinExistence type="predicted"/>
<evidence type="ECO:0000256" key="1">
    <source>
        <dbReference type="SAM" id="Phobius"/>
    </source>
</evidence>
<evidence type="ECO:0000313" key="4">
    <source>
        <dbReference type="Proteomes" id="UP001181355"/>
    </source>
</evidence>
<accession>A0ABY9RH57</accession>
<evidence type="ECO:0000259" key="2">
    <source>
        <dbReference type="Pfam" id="PF15567"/>
    </source>
</evidence>
<dbReference type="InterPro" id="IPR014719">
    <property type="entry name" value="Ribosomal_bL12_C/ClpS-like"/>
</dbReference>
<feature type="domain" description="Immunity protein 35" evidence="2">
    <location>
        <begin position="7"/>
        <end position="73"/>
    </location>
</feature>
<gene>
    <name evidence="3" type="ORF">RF679_13265</name>
</gene>
<dbReference type="EMBL" id="CP133720">
    <property type="protein sequence ID" value="WMW79615.1"/>
    <property type="molecule type" value="Genomic_DNA"/>
</dbReference>
<reference evidence="3" key="1">
    <citation type="submission" date="2023-09" db="EMBL/GenBank/DDBJ databases">
        <title>Undibacterium sp. 20NA77.5 isolated from freshwater.</title>
        <authorList>
            <person name="Le V."/>
            <person name="Ko S.-R."/>
            <person name="Ahn C.-Y."/>
            <person name="Oh H.-M."/>
        </authorList>
    </citation>
    <scope>NUCLEOTIDE SEQUENCE</scope>
    <source>
        <strain evidence="3">20NA77.5</strain>
    </source>
</reference>
<feature type="transmembrane region" description="Helical" evidence="1">
    <location>
        <begin position="346"/>
        <end position="364"/>
    </location>
</feature>
<name>A0ABY9RH57_9BURK</name>
<keyword evidence="1" id="KW-0472">Membrane</keyword>
<dbReference type="RefSeq" id="WP_309481110.1">
    <property type="nucleotide sequence ID" value="NZ_CP133720.1"/>
</dbReference>
<dbReference type="Gene3D" id="3.30.1390.10">
    <property type="match status" value="1"/>
</dbReference>
<sequence length="368" mass="40755">MPISLENASAIAAQQISAMSEQGSHLVVLTDATEEYEEGWVFYYQAASYLDSQDAIDALAGNAPLFVARSDGAFFVLSYHRLLTESLAAYRVCGDPNAIQLPEIRVKTWCEGARAVDAIRLLRQYTGIGLARAKEIVDNCFDDLNPTLTVSSVSTAQELVLALKSTGFCAEVVYGMSPKYSRKEEMLQEKRNCTACGRSRDANETFCPYCTSRPSPQRLRQRSATSRVDTHLETRWGGGSENPTVDELRAALVELSVVDEEHPDTWLVDENGWCVVVSAGGDVVLSNDNGDVNIHRTGVSTKMALELWLLLQRGAIDEIQRILSADPLVTKDTLIGRLKAHYTQKLTSWQVVFMLVGTVVYLYVRINF</sequence>
<evidence type="ECO:0000313" key="3">
    <source>
        <dbReference type="EMBL" id="WMW79615.1"/>
    </source>
</evidence>
<dbReference type="InterPro" id="IPR029082">
    <property type="entry name" value="Imm35"/>
</dbReference>
<keyword evidence="1" id="KW-1133">Transmembrane helix</keyword>